<comment type="caution">
    <text evidence="7">The sequence shown here is derived from an EMBL/GenBank/DDBJ whole genome shotgun (WGS) entry which is preliminary data.</text>
</comment>
<evidence type="ECO:0000313" key="8">
    <source>
        <dbReference type="Proteomes" id="UP000541444"/>
    </source>
</evidence>
<keyword evidence="5" id="KW-1133">Transmembrane helix</keyword>
<evidence type="ECO:0000256" key="5">
    <source>
        <dbReference type="ARBA" id="ARBA00022989"/>
    </source>
</evidence>
<dbReference type="Proteomes" id="UP000541444">
    <property type="component" value="Unassembled WGS sequence"/>
</dbReference>
<dbReference type="GO" id="GO:0015211">
    <property type="term" value="F:purine nucleoside transmembrane transporter activity"/>
    <property type="evidence" value="ECO:0007669"/>
    <property type="project" value="InterPro"/>
</dbReference>
<dbReference type="PANTHER" id="PTHR31376">
    <property type="entry name" value="OS09G0467300 PROTEIN-RELATED"/>
    <property type="match status" value="1"/>
</dbReference>
<keyword evidence="3" id="KW-0813">Transport</keyword>
<dbReference type="AlphaFoldDB" id="A0A7J7NHU1"/>
<dbReference type="GO" id="GO:0005345">
    <property type="term" value="F:purine nucleobase transmembrane transporter activity"/>
    <property type="evidence" value="ECO:0007669"/>
    <property type="project" value="UniProtKB-ARBA"/>
</dbReference>
<keyword evidence="8" id="KW-1185">Reference proteome</keyword>
<dbReference type="InterPro" id="IPR030182">
    <property type="entry name" value="PUP_plant"/>
</dbReference>
<reference evidence="7 8" key="1">
    <citation type="journal article" date="2020" name="IScience">
        <title>Genome Sequencing of the Endangered Kingdonia uniflora (Circaeasteraceae, Ranunculales) Reveals Potential Mechanisms of Evolutionary Specialization.</title>
        <authorList>
            <person name="Sun Y."/>
            <person name="Deng T."/>
            <person name="Zhang A."/>
            <person name="Moore M.J."/>
            <person name="Landis J.B."/>
            <person name="Lin N."/>
            <person name="Zhang H."/>
            <person name="Zhang X."/>
            <person name="Huang J."/>
            <person name="Zhang X."/>
            <person name="Sun H."/>
            <person name="Wang H."/>
        </authorList>
    </citation>
    <scope>NUCLEOTIDE SEQUENCE [LARGE SCALE GENOMIC DNA]</scope>
    <source>
        <strain evidence="7">TB1705</strain>
        <tissue evidence="7">Leaf</tissue>
    </source>
</reference>
<evidence type="ECO:0000256" key="1">
    <source>
        <dbReference type="ARBA" id="ARBA00004370"/>
    </source>
</evidence>
<name>A0A7J7NHU1_9MAGN</name>
<keyword evidence="4" id="KW-0812">Transmembrane</keyword>
<evidence type="ECO:0000256" key="6">
    <source>
        <dbReference type="ARBA" id="ARBA00023136"/>
    </source>
</evidence>
<gene>
    <name evidence="7" type="ORF">GIB67_005675</name>
</gene>
<dbReference type="OrthoDB" id="1865379at2759"/>
<dbReference type="EMBL" id="JACGCM010000779">
    <property type="protein sequence ID" value="KAF6166799.1"/>
    <property type="molecule type" value="Genomic_DNA"/>
</dbReference>
<dbReference type="PANTHER" id="PTHR31376:SF1">
    <property type="entry name" value="PURINE PERMEASE 2"/>
    <property type="match status" value="1"/>
</dbReference>
<evidence type="ECO:0000256" key="2">
    <source>
        <dbReference type="ARBA" id="ARBA00006213"/>
    </source>
</evidence>
<proteinExistence type="inferred from homology"/>
<protein>
    <submittedName>
        <fullName evidence="7">Uncharacterized protein</fullName>
    </submittedName>
</protein>
<dbReference type="Pfam" id="PF16913">
    <property type="entry name" value="PUNUT"/>
    <property type="match status" value="1"/>
</dbReference>
<accession>A0A7J7NHU1</accession>
<comment type="similarity">
    <text evidence="2">Belongs to the purine permeases (TC 2.A.7.14) family.</text>
</comment>
<sequence length="65" mass="7412">MIAVLLPVREVLVVIFYHKDLNFKKSASLALSLWGFISYFYGEFKQSKKINQTQNTESHGSTSTV</sequence>
<organism evidence="7 8">
    <name type="scientific">Kingdonia uniflora</name>
    <dbReference type="NCBI Taxonomy" id="39325"/>
    <lineage>
        <taxon>Eukaryota</taxon>
        <taxon>Viridiplantae</taxon>
        <taxon>Streptophyta</taxon>
        <taxon>Embryophyta</taxon>
        <taxon>Tracheophyta</taxon>
        <taxon>Spermatophyta</taxon>
        <taxon>Magnoliopsida</taxon>
        <taxon>Ranunculales</taxon>
        <taxon>Circaeasteraceae</taxon>
        <taxon>Kingdonia</taxon>
    </lineage>
</organism>
<evidence type="ECO:0000313" key="7">
    <source>
        <dbReference type="EMBL" id="KAF6166799.1"/>
    </source>
</evidence>
<evidence type="ECO:0000256" key="4">
    <source>
        <dbReference type="ARBA" id="ARBA00022692"/>
    </source>
</evidence>
<comment type="subcellular location">
    <subcellularLocation>
        <location evidence="1">Membrane</location>
    </subcellularLocation>
</comment>
<dbReference type="GO" id="GO:0016020">
    <property type="term" value="C:membrane"/>
    <property type="evidence" value="ECO:0007669"/>
    <property type="project" value="UniProtKB-SubCell"/>
</dbReference>
<keyword evidence="6" id="KW-0472">Membrane</keyword>
<evidence type="ECO:0000256" key="3">
    <source>
        <dbReference type="ARBA" id="ARBA00022448"/>
    </source>
</evidence>